<dbReference type="AlphaFoldDB" id="A0A6A6H4D2"/>
<dbReference type="GO" id="GO:0046873">
    <property type="term" value="F:metal ion transmembrane transporter activity"/>
    <property type="evidence" value="ECO:0007669"/>
    <property type="project" value="InterPro"/>
</dbReference>
<reference evidence="6" key="1">
    <citation type="journal article" date="2020" name="Stud. Mycol.">
        <title>101 Dothideomycetes genomes: a test case for predicting lifestyles and emergence of pathogens.</title>
        <authorList>
            <person name="Haridas S."/>
            <person name="Albert R."/>
            <person name="Binder M."/>
            <person name="Bloem J."/>
            <person name="Labutti K."/>
            <person name="Salamov A."/>
            <person name="Andreopoulos B."/>
            <person name="Baker S."/>
            <person name="Barry K."/>
            <person name="Bills G."/>
            <person name="Bluhm B."/>
            <person name="Cannon C."/>
            <person name="Castanera R."/>
            <person name="Culley D."/>
            <person name="Daum C."/>
            <person name="Ezra D."/>
            <person name="Gonzalez J."/>
            <person name="Henrissat B."/>
            <person name="Kuo A."/>
            <person name="Liang C."/>
            <person name="Lipzen A."/>
            <person name="Lutzoni F."/>
            <person name="Magnuson J."/>
            <person name="Mondo S."/>
            <person name="Nolan M."/>
            <person name="Ohm R."/>
            <person name="Pangilinan J."/>
            <person name="Park H.-J."/>
            <person name="Ramirez L."/>
            <person name="Alfaro M."/>
            <person name="Sun H."/>
            <person name="Tritt A."/>
            <person name="Yoshinaga Y."/>
            <person name="Zwiers L.-H."/>
            <person name="Turgeon B."/>
            <person name="Goodwin S."/>
            <person name="Spatafora J."/>
            <person name="Crous P."/>
            <person name="Grigoriev I."/>
        </authorList>
    </citation>
    <scope>NUCLEOTIDE SEQUENCE</scope>
    <source>
        <strain evidence="6">Tuck. ex Michener</strain>
    </source>
</reference>
<name>A0A6A6H4D2_VIRVR</name>
<evidence type="ECO:0000313" key="7">
    <source>
        <dbReference type="Proteomes" id="UP000800092"/>
    </source>
</evidence>
<evidence type="ECO:0008006" key="8">
    <source>
        <dbReference type="Google" id="ProtNLM"/>
    </source>
</evidence>
<dbReference type="Pfam" id="PF01544">
    <property type="entry name" value="CorA"/>
    <property type="match status" value="1"/>
</dbReference>
<dbReference type="Proteomes" id="UP000800092">
    <property type="component" value="Unassembled WGS sequence"/>
</dbReference>
<proteinExistence type="predicted"/>
<sequence>MQGSDIQYQSWQRERSGENHLLGQDEVLGKARVSDTSYRSGSRCKKSRIRNAQDYVDAVTAHSRLTAVDSLCPGQHLTILASFLGKPFERRAPNVTLVQQEQQSKDNYEFVAIHNLDPASGKRVKHLDSITEFESEASILLANSGVGHLLFMKGYPSPNWLSSIGATYRIDPEFFQRHLDFRHMSQDHFLTPSLPSASSSMVKLRITTIGETRPGGSTSHSQEKLEYFRTRNERSLSAYIETLRSGSGPRLGDSIVRQCSLHDMQHFSIEQDISIYVVKKDASWVGFVWVDNGRDLSHNILPWLTSPFGTSQWKTRFLPVVQHWFNVSLKSPSSLKWPPRRDEMGNGKIPQSASLLHLDYGRFLDRGIAAIDPFYALQDLFNFAAASENQFLNMIGSKLQQELDLNVLIQPRSPTLSNLLCTQRNLDRRVQRIQENLDFIRAWSRREWFRGSLDSTQQSKADKSADKVARDFEYLLGRAKALHEQCTKGMQIVMNNANVKEAREAMSQAEVVAKLTRLAFIFVPMSFTSSFFGMNFVQFGTGRLGLWVWFVVTVPVLTLALVFMHYDIQVLARKRFSYPIKFIRRMYEKIEAGLHS</sequence>
<feature type="transmembrane region" description="Helical" evidence="5">
    <location>
        <begin position="515"/>
        <end position="534"/>
    </location>
</feature>
<gene>
    <name evidence="6" type="ORF">EV356DRAFT_534509</name>
</gene>
<dbReference type="GO" id="GO:0016020">
    <property type="term" value="C:membrane"/>
    <property type="evidence" value="ECO:0007669"/>
    <property type="project" value="UniProtKB-SubCell"/>
</dbReference>
<evidence type="ECO:0000256" key="4">
    <source>
        <dbReference type="ARBA" id="ARBA00023136"/>
    </source>
</evidence>
<dbReference type="InterPro" id="IPR045863">
    <property type="entry name" value="CorA_TM1_TM2"/>
</dbReference>
<dbReference type="EMBL" id="ML991814">
    <property type="protein sequence ID" value="KAF2232580.1"/>
    <property type="molecule type" value="Genomic_DNA"/>
</dbReference>
<keyword evidence="3 5" id="KW-1133">Transmembrane helix</keyword>
<keyword evidence="2 5" id="KW-0812">Transmembrane</keyword>
<comment type="subcellular location">
    <subcellularLocation>
        <location evidence="1">Membrane</location>
        <topology evidence="1">Multi-pass membrane protein</topology>
    </subcellularLocation>
</comment>
<evidence type="ECO:0000256" key="1">
    <source>
        <dbReference type="ARBA" id="ARBA00004141"/>
    </source>
</evidence>
<evidence type="ECO:0000256" key="3">
    <source>
        <dbReference type="ARBA" id="ARBA00022989"/>
    </source>
</evidence>
<keyword evidence="7" id="KW-1185">Reference proteome</keyword>
<dbReference type="SUPFAM" id="SSF144083">
    <property type="entry name" value="Magnesium transport protein CorA, transmembrane region"/>
    <property type="match status" value="1"/>
</dbReference>
<feature type="transmembrane region" description="Helical" evidence="5">
    <location>
        <begin position="546"/>
        <end position="566"/>
    </location>
</feature>
<dbReference type="Gene3D" id="1.20.58.340">
    <property type="entry name" value="Magnesium transport protein CorA, transmembrane region"/>
    <property type="match status" value="1"/>
</dbReference>
<dbReference type="OrthoDB" id="3231000at2759"/>
<dbReference type="InterPro" id="IPR002523">
    <property type="entry name" value="MgTranspt_CorA/ZnTranspt_ZntB"/>
</dbReference>
<keyword evidence="4 5" id="KW-0472">Membrane</keyword>
<evidence type="ECO:0000256" key="2">
    <source>
        <dbReference type="ARBA" id="ARBA00022692"/>
    </source>
</evidence>
<protein>
    <recommendedName>
        <fullName evidence="8">Cora-domain-containing protein</fullName>
    </recommendedName>
</protein>
<accession>A0A6A6H4D2</accession>
<evidence type="ECO:0000313" key="6">
    <source>
        <dbReference type="EMBL" id="KAF2232580.1"/>
    </source>
</evidence>
<organism evidence="6 7">
    <name type="scientific">Viridothelium virens</name>
    <name type="common">Speckled blister lichen</name>
    <name type="synonym">Trypethelium virens</name>
    <dbReference type="NCBI Taxonomy" id="1048519"/>
    <lineage>
        <taxon>Eukaryota</taxon>
        <taxon>Fungi</taxon>
        <taxon>Dikarya</taxon>
        <taxon>Ascomycota</taxon>
        <taxon>Pezizomycotina</taxon>
        <taxon>Dothideomycetes</taxon>
        <taxon>Dothideomycetes incertae sedis</taxon>
        <taxon>Trypetheliales</taxon>
        <taxon>Trypetheliaceae</taxon>
        <taxon>Viridothelium</taxon>
    </lineage>
</organism>
<evidence type="ECO:0000256" key="5">
    <source>
        <dbReference type="SAM" id="Phobius"/>
    </source>
</evidence>